<dbReference type="PANTHER" id="PTHR33498:SF1">
    <property type="entry name" value="TRANSPOSASE FOR INSERTION SEQUENCE ELEMENT IS1557"/>
    <property type="match status" value="1"/>
</dbReference>
<evidence type="ECO:0000259" key="1">
    <source>
        <dbReference type="Pfam" id="PF01610"/>
    </source>
</evidence>
<feature type="domain" description="Transposase IS204/IS1001/IS1096/IS1165 DDE" evidence="1">
    <location>
        <begin position="1"/>
        <end position="67"/>
    </location>
</feature>
<dbReference type="EMBL" id="UOEU01000282">
    <property type="protein sequence ID" value="VAW31740.1"/>
    <property type="molecule type" value="Genomic_DNA"/>
</dbReference>
<dbReference type="AlphaFoldDB" id="A0A3B0URJ1"/>
<protein>
    <recommendedName>
        <fullName evidence="1">Transposase IS204/IS1001/IS1096/IS1165 DDE domain-containing protein</fullName>
    </recommendedName>
</protein>
<proteinExistence type="predicted"/>
<dbReference type="EMBL" id="UOEU01000260">
    <property type="protein sequence ID" value="VAW31625.1"/>
    <property type="molecule type" value="Genomic_DNA"/>
</dbReference>
<organism evidence="3">
    <name type="scientific">hydrothermal vent metagenome</name>
    <dbReference type="NCBI Taxonomy" id="652676"/>
    <lineage>
        <taxon>unclassified sequences</taxon>
        <taxon>metagenomes</taxon>
        <taxon>ecological metagenomes</taxon>
    </lineage>
</organism>
<dbReference type="InterPro" id="IPR047951">
    <property type="entry name" value="Transpos_ISL3"/>
</dbReference>
<reference evidence="3" key="1">
    <citation type="submission" date="2018-06" db="EMBL/GenBank/DDBJ databases">
        <authorList>
            <person name="Zhirakovskaya E."/>
        </authorList>
    </citation>
    <scope>NUCLEOTIDE SEQUENCE</scope>
</reference>
<dbReference type="InterPro" id="IPR002560">
    <property type="entry name" value="Transposase_DDE"/>
</dbReference>
<evidence type="ECO:0000313" key="3">
    <source>
        <dbReference type="EMBL" id="VAW31740.1"/>
    </source>
</evidence>
<gene>
    <name evidence="3" type="ORF">MNBD_CHLOROFLEXI01-2177</name>
    <name evidence="2" type="ORF">MNBD_CHLOROFLEXI01-2308</name>
</gene>
<name>A0A3B0URJ1_9ZZZZ</name>
<feature type="non-terminal residue" evidence="3">
    <location>
        <position position="1"/>
    </location>
</feature>
<dbReference type="PANTHER" id="PTHR33498">
    <property type="entry name" value="TRANSPOSASE FOR INSERTION SEQUENCE ELEMENT IS1557"/>
    <property type="match status" value="1"/>
</dbReference>
<dbReference type="Pfam" id="PF01610">
    <property type="entry name" value="DDE_Tnp_ISL3"/>
    <property type="match status" value="1"/>
</dbReference>
<evidence type="ECO:0000313" key="2">
    <source>
        <dbReference type="EMBL" id="VAW31625.1"/>
    </source>
</evidence>
<sequence length="74" mass="8826">WICKAQASGSKQLMAFIKTLRNWWSEILNYFDKRITNGFVEGINRAIRGIIWRAYGFRNFENFRLQILAEHGFL</sequence>
<accession>A0A3B0URJ1</accession>